<evidence type="ECO:0000313" key="2">
    <source>
        <dbReference type="Proteomes" id="UP000290909"/>
    </source>
</evidence>
<dbReference type="Pfam" id="PF12847">
    <property type="entry name" value="Methyltransf_18"/>
    <property type="match status" value="1"/>
</dbReference>
<dbReference type="InterPro" id="IPR029063">
    <property type="entry name" value="SAM-dependent_MTases_sf"/>
</dbReference>
<dbReference type="SUPFAM" id="SSF53335">
    <property type="entry name" value="S-adenosyl-L-methionine-dependent methyltransferases"/>
    <property type="match status" value="1"/>
</dbReference>
<dbReference type="RefSeq" id="WP_084145064.1">
    <property type="nucleotide sequence ID" value="NZ_LR215050.1"/>
</dbReference>
<keyword evidence="1" id="KW-0808">Transferase</keyword>
<protein>
    <submittedName>
        <fullName evidence="1">tRNA (Adenine(22)-N(1))-methyltransferase</fullName>
        <ecNumber evidence="1">2.1.1.217</ecNumber>
    </submittedName>
</protein>
<reference evidence="1 2" key="1">
    <citation type="submission" date="2019-01" db="EMBL/GenBank/DDBJ databases">
        <authorList>
            <consortium name="Pathogen Informatics"/>
        </authorList>
    </citation>
    <scope>NUCLEOTIDE SEQUENCE [LARGE SCALE GENOMIC DNA]</scope>
    <source>
        <strain evidence="1 2">NCTC10172</strain>
    </source>
</reference>
<name>A0A449BHY2_9MOLU</name>
<dbReference type="STRING" id="1408416.GCA_000702765_00145"/>
<dbReference type="PANTHER" id="PTHR38451">
    <property type="entry name" value="TRNA (ADENINE(22)-N(1))-METHYLTRANSFERASE"/>
    <property type="match status" value="1"/>
</dbReference>
<keyword evidence="2" id="KW-1185">Reference proteome</keyword>
<evidence type="ECO:0000313" key="1">
    <source>
        <dbReference type="EMBL" id="VEU82055.1"/>
    </source>
</evidence>
<dbReference type="GO" id="GO:0032259">
    <property type="term" value="P:methylation"/>
    <property type="evidence" value="ECO:0007669"/>
    <property type="project" value="UniProtKB-KW"/>
</dbReference>
<gene>
    <name evidence="1" type="primary">trmK</name>
    <name evidence="1" type="ORF">NCTC10172_00060</name>
</gene>
<dbReference type="AlphaFoldDB" id="A0A449BHY2"/>
<accession>A0A449BHY2</accession>
<keyword evidence="1" id="KW-0489">Methyltransferase</keyword>
<organism evidence="1 2">
    <name type="scientific">Acholeplasma hippikon</name>
    <dbReference type="NCBI Taxonomy" id="264636"/>
    <lineage>
        <taxon>Bacteria</taxon>
        <taxon>Bacillati</taxon>
        <taxon>Mycoplasmatota</taxon>
        <taxon>Mollicutes</taxon>
        <taxon>Acholeplasmatales</taxon>
        <taxon>Acholeplasmataceae</taxon>
        <taxon>Acholeplasma</taxon>
    </lineage>
</organism>
<dbReference type="Gene3D" id="3.40.50.150">
    <property type="entry name" value="Vaccinia Virus protein VP39"/>
    <property type="match status" value="1"/>
</dbReference>
<dbReference type="GO" id="GO:0160105">
    <property type="term" value="F:tRNA (adenine(22)-N1)-methyltransferase activity"/>
    <property type="evidence" value="ECO:0007669"/>
    <property type="project" value="UniProtKB-EC"/>
</dbReference>
<dbReference type="EC" id="2.1.1.217" evidence="1"/>
<dbReference type="EMBL" id="LR215050">
    <property type="protein sequence ID" value="VEU82055.1"/>
    <property type="molecule type" value="Genomic_DNA"/>
</dbReference>
<sequence length="208" mass="23967">MNRIDLIVELTKGYDVVADIGCDHGYVLKYALDKGYIKEGIATDIGKGPLESAKKNLVGYPVKFYLSDGFKKVNEHFDLAIITGMGSKLITDILKESKVQDATYLLGANEKQEVLRQYLLENGYEILDEYVIYDGFYYVFIKVKKGMMTLTDEEIYTGKHLYNKLEAKDYFLHKINHLSDLIDKVHGKRREELEQIKNYFTNALKKVI</sequence>
<proteinExistence type="predicted"/>
<dbReference type="Proteomes" id="UP000290909">
    <property type="component" value="Chromosome"/>
</dbReference>
<dbReference type="KEGG" id="ahk:NCTC10172_00060"/>
<dbReference type="PANTHER" id="PTHR38451:SF1">
    <property type="entry name" value="TRNA (ADENINE(22)-N(1))-METHYLTRANSFERASE"/>
    <property type="match status" value="1"/>
</dbReference>